<sequence>MATSYMALAVNCGISQRRPAAVPDRFSHATRNTSSSVFKPMLRGFQAPILETLKETGANLLEAFADSTFEFVDQPVLPSQSNFVPVEELGEAVAITSIEGQVPDGFPDGVYIRNGANPLFGGLKSAKSMFGRTSDVWVEGEGMLHALYFRKQSDGSRTMLYNRKYVETDTFAQETHRNKRSFLPAADGDSLAILSSYVINLLRFGKANKVSSNTNVFEHAGKFYSVAENDIPQEIDIFTLKTIRNWNVGGVWNRPFHSHPKIAPGTGALVTCGISPTKPYNEVGIISADGSRMIHKVDIKLERCSVCHEIGVTQRYNVIMDFPLTVDLKRLLRGGPLIEYEKGEYARIGVMPRYGDADSIKWFGVEDNVTFHIFNSFEDGDEVVLWGCRALDAVFPGPKEGWHTFNFPRCYEWRLNMQSGKVKERPLTGEHVMDFPMINAKFTGLKNRFGYAQVLDLTASSIAGKLKYGGIAKTHFEEPCAQVSTSNEKLEEAIRVEYHMFEENVYCTGAAFVPKDGGLEEDDGWIISFVHNEDTDMSQVHIIDAHEFSRKASAIITMPCRVPYGFHGAFMPISF</sequence>
<evidence type="ECO:0000256" key="3">
    <source>
        <dbReference type="ARBA" id="ARBA00022964"/>
    </source>
</evidence>
<dbReference type="PANTHER" id="PTHR10543">
    <property type="entry name" value="BETA-CAROTENE DIOXYGENASE"/>
    <property type="match status" value="1"/>
</dbReference>
<protein>
    <submittedName>
        <fullName evidence="6">Uncharacterized protein</fullName>
    </submittedName>
</protein>
<comment type="cofactor">
    <cofactor evidence="5">
        <name>Fe(2+)</name>
        <dbReference type="ChEBI" id="CHEBI:29033"/>
    </cofactor>
    <text evidence="5">Binds 1 Fe(2+) ion per subunit.</text>
</comment>
<feature type="binding site" evidence="5">
    <location>
        <position position="567"/>
    </location>
    <ligand>
        <name>Fe cation</name>
        <dbReference type="ChEBI" id="CHEBI:24875"/>
        <note>catalytic</note>
    </ligand>
</feature>
<keyword evidence="3" id="KW-0560">Oxidoreductase</keyword>
<dbReference type="AlphaFoldDB" id="A0AAE1JWN6"/>
<organism evidence="6 7">
    <name type="scientific">Acacia crassicarpa</name>
    <name type="common">northern wattle</name>
    <dbReference type="NCBI Taxonomy" id="499986"/>
    <lineage>
        <taxon>Eukaryota</taxon>
        <taxon>Viridiplantae</taxon>
        <taxon>Streptophyta</taxon>
        <taxon>Embryophyta</taxon>
        <taxon>Tracheophyta</taxon>
        <taxon>Spermatophyta</taxon>
        <taxon>Magnoliopsida</taxon>
        <taxon>eudicotyledons</taxon>
        <taxon>Gunneridae</taxon>
        <taxon>Pentapetalae</taxon>
        <taxon>rosids</taxon>
        <taxon>fabids</taxon>
        <taxon>Fabales</taxon>
        <taxon>Fabaceae</taxon>
        <taxon>Caesalpinioideae</taxon>
        <taxon>mimosoid clade</taxon>
        <taxon>Acacieae</taxon>
        <taxon>Acacia</taxon>
    </lineage>
</organism>
<reference evidence="6" key="1">
    <citation type="submission" date="2023-10" db="EMBL/GenBank/DDBJ databases">
        <title>Chromosome-level genome of the transformable northern wattle, Acacia crassicarpa.</title>
        <authorList>
            <person name="Massaro I."/>
            <person name="Sinha N.R."/>
            <person name="Poethig S."/>
            <person name="Leichty A.R."/>
        </authorList>
    </citation>
    <scope>NUCLEOTIDE SEQUENCE</scope>
    <source>
        <strain evidence="6">Acra3RX</strain>
        <tissue evidence="6">Leaf</tissue>
    </source>
</reference>
<feature type="binding site" evidence="5">
    <location>
        <position position="259"/>
    </location>
    <ligand>
        <name>Fe cation</name>
        <dbReference type="ChEBI" id="CHEBI:24875"/>
        <note>catalytic</note>
    </ligand>
</feature>
<dbReference type="GO" id="GO:0010436">
    <property type="term" value="F:carotenoid dioxygenase activity"/>
    <property type="evidence" value="ECO:0007669"/>
    <property type="project" value="TreeGrafter"/>
</dbReference>
<dbReference type="Proteomes" id="UP001293593">
    <property type="component" value="Unassembled WGS sequence"/>
</dbReference>
<keyword evidence="3" id="KW-0223">Dioxygenase</keyword>
<keyword evidence="7" id="KW-1185">Reference proteome</keyword>
<comment type="caution">
    <text evidence="6">The sequence shown here is derived from an EMBL/GenBank/DDBJ whole genome shotgun (WGS) entry which is preliminary data.</text>
</comment>
<dbReference type="GO" id="GO:0046872">
    <property type="term" value="F:metal ion binding"/>
    <property type="evidence" value="ECO:0007669"/>
    <property type="project" value="UniProtKB-KW"/>
</dbReference>
<dbReference type="GO" id="GO:0016121">
    <property type="term" value="P:carotene catabolic process"/>
    <property type="evidence" value="ECO:0007669"/>
    <property type="project" value="TreeGrafter"/>
</dbReference>
<accession>A0AAE1JWN6</accession>
<gene>
    <name evidence="6" type="ORF">QN277_015069</name>
</gene>
<feature type="binding site" evidence="5">
    <location>
        <position position="372"/>
    </location>
    <ligand>
        <name>Fe cation</name>
        <dbReference type="ChEBI" id="CHEBI:24875"/>
        <note>catalytic</note>
    </ligand>
</feature>
<dbReference type="PANTHER" id="PTHR10543:SF142">
    <property type="entry name" value="OS06G0162550 PROTEIN"/>
    <property type="match status" value="1"/>
</dbReference>
<keyword evidence="2 5" id="KW-0479">Metal-binding</keyword>
<evidence type="ECO:0000256" key="5">
    <source>
        <dbReference type="PIRSR" id="PIRSR604294-1"/>
    </source>
</evidence>
<dbReference type="Pfam" id="PF03055">
    <property type="entry name" value="RPE65"/>
    <property type="match status" value="1"/>
</dbReference>
<evidence type="ECO:0000313" key="7">
    <source>
        <dbReference type="Proteomes" id="UP001293593"/>
    </source>
</evidence>
<name>A0AAE1JWN6_9FABA</name>
<dbReference type="InterPro" id="IPR004294">
    <property type="entry name" value="Carotenoid_Oase"/>
</dbReference>
<evidence type="ECO:0000313" key="6">
    <source>
        <dbReference type="EMBL" id="KAK4276993.1"/>
    </source>
</evidence>
<evidence type="ECO:0000256" key="2">
    <source>
        <dbReference type="ARBA" id="ARBA00022723"/>
    </source>
</evidence>
<evidence type="ECO:0000256" key="4">
    <source>
        <dbReference type="ARBA" id="ARBA00023004"/>
    </source>
</evidence>
<dbReference type="GO" id="GO:0009570">
    <property type="term" value="C:chloroplast stroma"/>
    <property type="evidence" value="ECO:0007669"/>
    <property type="project" value="TreeGrafter"/>
</dbReference>
<evidence type="ECO:0000256" key="1">
    <source>
        <dbReference type="ARBA" id="ARBA00006787"/>
    </source>
</evidence>
<feature type="binding site" evidence="5">
    <location>
        <position position="308"/>
    </location>
    <ligand>
        <name>Fe cation</name>
        <dbReference type="ChEBI" id="CHEBI:24875"/>
        <note>catalytic</note>
    </ligand>
</feature>
<keyword evidence="4 5" id="KW-0408">Iron</keyword>
<comment type="similarity">
    <text evidence="1">Belongs to the carotenoid oxygenase family.</text>
</comment>
<proteinExistence type="inferred from homology"/>
<dbReference type="EMBL" id="JAWXYG010000003">
    <property type="protein sequence ID" value="KAK4276993.1"/>
    <property type="molecule type" value="Genomic_DNA"/>
</dbReference>